<dbReference type="PANTHER" id="PTHR11803:SF42">
    <property type="entry name" value="MMF1"/>
    <property type="match status" value="1"/>
</dbReference>
<protein>
    <submittedName>
        <fullName evidence="1">Uncharacterized protein</fullName>
    </submittedName>
</protein>
<dbReference type="Proteomes" id="UP000005426">
    <property type="component" value="Unassembled WGS sequence"/>
</dbReference>
<dbReference type="GO" id="GO:0005739">
    <property type="term" value="C:mitochondrion"/>
    <property type="evidence" value="ECO:0007669"/>
    <property type="project" value="TreeGrafter"/>
</dbReference>
<dbReference type="GO" id="GO:0005829">
    <property type="term" value="C:cytosol"/>
    <property type="evidence" value="ECO:0007669"/>
    <property type="project" value="TreeGrafter"/>
</dbReference>
<dbReference type="CDD" id="cd00448">
    <property type="entry name" value="YjgF_YER057c_UK114_family"/>
    <property type="match status" value="1"/>
</dbReference>
<organism evidence="1 2">
    <name type="scientific">Hypocrea atroviridis (strain ATCC 20476 / IMI 206040)</name>
    <name type="common">Trichoderma atroviride</name>
    <dbReference type="NCBI Taxonomy" id="452589"/>
    <lineage>
        <taxon>Eukaryota</taxon>
        <taxon>Fungi</taxon>
        <taxon>Dikarya</taxon>
        <taxon>Ascomycota</taxon>
        <taxon>Pezizomycotina</taxon>
        <taxon>Sordariomycetes</taxon>
        <taxon>Hypocreomycetidae</taxon>
        <taxon>Hypocreales</taxon>
        <taxon>Hypocreaceae</taxon>
        <taxon>Trichoderma</taxon>
    </lineage>
</organism>
<dbReference type="Pfam" id="PF01042">
    <property type="entry name" value="Ribonuc_L-PSP"/>
    <property type="match status" value="1"/>
</dbReference>
<dbReference type="PANTHER" id="PTHR11803">
    <property type="entry name" value="2-IMINOBUTANOATE/2-IMINOPROPANOATE DEAMINASE RIDA"/>
    <property type="match status" value="1"/>
</dbReference>
<comment type="caution">
    <text evidence="1">The sequence shown here is derived from an EMBL/GenBank/DDBJ whole genome shotgun (WGS) entry which is preliminary data.</text>
</comment>
<evidence type="ECO:0000313" key="1">
    <source>
        <dbReference type="EMBL" id="EHK44635.1"/>
    </source>
</evidence>
<dbReference type="Gene3D" id="3.30.1330.40">
    <property type="entry name" value="RutC-like"/>
    <property type="match status" value="1"/>
</dbReference>
<dbReference type="InterPro" id="IPR006175">
    <property type="entry name" value="YjgF/YER057c/UK114"/>
</dbReference>
<dbReference type="SUPFAM" id="SSF55298">
    <property type="entry name" value="YjgF-like"/>
    <property type="match status" value="1"/>
</dbReference>
<dbReference type="EMBL" id="ABDG02000024">
    <property type="protein sequence ID" value="EHK44635.1"/>
    <property type="molecule type" value="Genomic_DNA"/>
</dbReference>
<proteinExistence type="predicted"/>
<dbReference type="InterPro" id="IPR035959">
    <property type="entry name" value="RutC-like_sf"/>
</dbReference>
<dbReference type="eggNOG" id="KOG2317">
    <property type="taxonomic scope" value="Eukaryota"/>
</dbReference>
<name>G9NWS7_HYPAI</name>
<reference evidence="1 2" key="1">
    <citation type="journal article" date="2011" name="Genome Biol.">
        <title>Comparative genome sequence analysis underscores mycoparasitism as the ancestral life style of Trichoderma.</title>
        <authorList>
            <person name="Kubicek C.P."/>
            <person name="Herrera-Estrella A."/>
            <person name="Seidl-Seiboth V."/>
            <person name="Martinez D.A."/>
            <person name="Druzhinina I.S."/>
            <person name="Thon M."/>
            <person name="Zeilinger S."/>
            <person name="Casas-Flores S."/>
            <person name="Horwitz B.A."/>
            <person name="Mukherjee P.K."/>
            <person name="Mukherjee M."/>
            <person name="Kredics L."/>
            <person name="Alcaraz L.D."/>
            <person name="Aerts A."/>
            <person name="Antal Z."/>
            <person name="Atanasova L."/>
            <person name="Cervantes-Badillo M.G."/>
            <person name="Challacombe J."/>
            <person name="Chertkov O."/>
            <person name="McCluskey K."/>
            <person name="Coulpier F."/>
            <person name="Deshpande N."/>
            <person name="von Doehren H."/>
            <person name="Ebbole D.J."/>
            <person name="Esquivel-Naranjo E.U."/>
            <person name="Fekete E."/>
            <person name="Flipphi M."/>
            <person name="Glaser F."/>
            <person name="Gomez-Rodriguez E.Y."/>
            <person name="Gruber S."/>
            <person name="Han C."/>
            <person name="Henrissat B."/>
            <person name="Hermosa R."/>
            <person name="Hernandez-Onate M."/>
            <person name="Karaffa L."/>
            <person name="Kosti I."/>
            <person name="Le Crom S."/>
            <person name="Lindquist E."/>
            <person name="Lucas S."/>
            <person name="Luebeck M."/>
            <person name="Luebeck P.S."/>
            <person name="Margeot A."/>
            <person name="Metz B."/>
            <person name="Misra M."/>
            <person name="Nevalainen H."/>
            <person name="Omann M."/>
            <person name="Packer N."/>
            <person name="Perrone G."/>
            <person name="Uresti-Rivera E.E."/>
            <person name="Salamov A."/>
            <person name="Schmoll M."/>
            <person name="Seiboth B."/>
            <person name="Shapiro H."/>
            <person name="Sukno S."/>
            <person name="Tamayo-Ramos J.A."/>
            <person name="Tisch D."/>
            <person name="Wiest A."/>
            <person name="Wilkinson H.H."/>
            <person name="Zhang M."/>
            <person name="Coutinho P.M."/>
            <person name="Kenerley C.M."/>
            <person name="Monte E."/>
            <person name="Baker S.E."/>
            <person name="Grigoriev I.V."/>
        </authorList>
    </citation>
    <scope>NUCLEOTIDE SEQUENCE [LARGE SCALE GENOMIC DNA]</scope>
    <source>
        <strain evidence="2">ATCC 20476 / IMI 206040</strain>
    </source>
</reference>
<sequence length="130" mass="14472">MALKYIVTKNAPAPPIPDLFAQGVRAGPFLWTQGTLGALPDGTMVEGTVQDRARQVIKNLEAVLAAEDMTLKDVVKATIYCTDFDKNFPLVNQQVWKEMMPEPRPTRMSMGVAQLPLNTDVEMEFVCYKP</sequence>
<dbReference type="HOGENOM" id="CLU_100715_7_2_1"/>
<dbReference type="OrthoDB" id="309640at2759"/>
<evidence type="ECO:0000313" key="2">
    <source>
        <dbReference type="Proteomes" id="UP000005426"/>
    </source>
</evidence>
<dbReference type="STRING" id="452589.G9NWS7"/>
<dbReference type="AlphaFoldDB" id="G9NWS7"/>
<accession>G9NWS7</accession>
<gene>
    <name evidence="1" type="ORF">TRIATDRAFT_37966</name>
</gene>
<dbReference type="GO" id="GO:0019239">
    <property type="term" value="F:deaminase activity"/>
    <property type="evidence" value="ECO:0007669"/>
    <property type="project" value="TreeGrafter"/>
</dbReference>
<keyword evidence="2" id="KW-1185">Reference proteome</keyword>